<evidence type="ECO:0000256" key="2">
    <source>
        <dbReference type="SAM" id="SignalP"/>
    </source>
</evidence>
<keyword evidence="2" id="KW-0732">Signal</keyword>
<reference evidence="3 4" key="1">
    <citation type="journal article" date="2015" name="Genome Biol.">
        <title>Comparative genomics of Steinernema reveals deeply conserved gene regulatory networks.</title>
        <authorList>
            <person name="Dillman A.R."/>
            <person name="Macchietto M."/>
            <person name="Porter C.F."/>
            <person name="Rogers A."/>
            <person name="Williams B."/>
            <person name="Antoshechkin I."/>
            <person name="Lee M.M."/>
            <person name="Goodwin Z."/>
            <person name="Lu X."/>
            <person name="Lewis E.E."/>
            <person name="Goodrich-Blair H."/>
            <person name="Stock S.P."/>
            <person name="Adams B.J."/>
            <person name="Sternberg P.W."/>
            <person name="Mortazavi A."/>
        </authorList>
    </citation>
    <scope>NUCLEOTIDE SEQUENCE [LARGE SCALE GENOMIC DNA]</scope>
    <source>
        <strain evidence="3 4">ALL</strain>
    </source>
</reference>
<dbReference type="Proteomes" id="UP000298663">
    <property type="component" value="Unassembled WGS sequence"/>
</dbReference>
<organism evidence="3 4">
    <name type="scientific">Steinernema carpocapsae</name>
    <name type="common">Entomopathogenic nematode</name>
    <dbReference type="NCBI Taxonomy" id="34508"/>
    <lineage>
        <taxon>Eukaryota</taxon>
        <taxon>Metazoa</taxon>
        <taxon>Ecdysozoa</taxon>
        <taxon>Nematoda</taxon>
        <taxon>Chromadorea</taxon>
        <taxon>Rhabditida</taxon>
        <taxon>Tylenchina</taxon>
        <taxon>Panagrolaimomorpha</taxon>
        <taxon>Strongyloidoidea</taxon>
        <taxon>Steinernematidae</taxon>
        <taxon>Steinernema</taxon>
    </lineage>
</organism>
<evidence type="ECO:0000313" key="4">
    <source>
        <dbReference type="Proteomes" id="UP000298663"/>
    </source>
</evidence>
<feature type="region of interest" description="Disordered" evidence="1">
    <location>
        <begin position="43"/>
        <end position="85"/>
    </location>
</feature>
<feature type="compositionally biased region" description="Basic and acidic residues" evidence="1">
    <location>
        <begin position="62"/>
        <end position="72"/>
    </location>
</feature>
<evidence type="ECO:0000313" key="3">
    <source>
        <dbReference type="EMBL" id="TKR73458.1"/>
    </source>
</evidence>
<accession>A0A4U5MUP6</accession>
<sequence length="85" mass="9485">MRFLVSFFLFVILVAVFAQDPQAEGADGEMKGMKDGKEWKGHHYKGGYTGEPHNWSGRPHHWKDGEIKKPEEADMPAADSPAQSA</sequence>
<gene>
    <name evidence="3" type="ORF">L596_020766</name>
</gene>
<protein>
    <submittedName>
        <fullName evidence="3">Uncharacterized protein</fullName>
    </submittedName>
</protein>
<name>A0A4U5MUP6_STECR</name>
<proteinExistence type="predicted"/>
<feature type="chain" id="PRO_5020409267" evidence="2">
    <location>
        <begin position="19"/>
        <end position="85"/>
    </location>
</feature>
<feature type="signal peptide" evidence="2">
    <location>
        <begin position="1"/>
        <end position="18"/>
    </location>
</feature>
<comment type="caution">
    <text evidence="3">The sequence shown here is derived from an EMBL/GenBank/DDBJ whole genome shotgun (WGS) entry which is preliminary data.</text>
</comment>
<keyword evidence="4" id="KW-1185">Reference proteome</keyword>
<dbReference type="EMBL" id="AZBU02000006">
    <property type="protein sequence ID" value="TKR73458.1"/>
    <property type="molecule type" value="Genomic_DNA"/>
</dbReference>
<reference evidence="3 4" key="2">
    <citation type="journal article" date="2019" name="G3 (Bethesda)">
        <title>Hybrid Assembly of the Genome of the Entomopathogenic Nematode Steinernema carpocapsae Identifies the X-Chromosome.</title>
        <authorList>
            <person name="Serra L."/>
            <person name="Macchietto M."/>
            <person name="Macias-Munoz A."/>
            <person name="McGill C.J."/>
            <person name="Rodriguez I.M."/>
            <person name="Rodriguez B."/>
            <person name="Murad R."/>
            <person name="Mortazavi A."/>
        </authorList>
    </citation>
    <scope>NUCLEOTIDE SEQUENCE [LARGE SCALE GENOMIC DNA]</scope>
    <source>
        <strain evidence="3 4">ALL</strain>
    </source>
</reference>
<evidence type="ECO:0000256" key="1">
    <source>
        <dbReference type="SAM" id="MobiDB-lite"/>
    </source>
</evidence>
<dbReference type="AlphaFoldDB" id="A0A4U5MUP6"/>